<gene>
    <name evidence="1" type="ORF">L1987_56298</name>
</gene>
<organism evidence="1 2">
    <name type="scientific">Smallanthus sonchifolius</name>
    <dbReference type="NCBI Taxonomy" id="185202"/>
    <lineage>
        <taxon>Eukaryota</taxon>
        <taxon>Viridiplantae</taxon>
        <taxon>Streptophyta</taxon>
        <taxon>Embryophyta</taxon>
        <taxon>Tracheophyta</taxon>
        <taxon>Spermatophyta</taxon>
        <taxon>Magnoliopsida</taxon>
        <taxon>eudicotyledons</taxon>
        <taxon>Gunneridae</taxon>
        <taxon>Pentapetalae</taxon>
        <taxon>asterids</taxon>
        <taxon>campanulids</taxon>
        <taxon>Asterales</taxon>
        <taxon>Asteraceae</taxon>
        <taxon>Asteroideae</taxon>
        <taxon>Heliantheae alliance</taxon>
        <taxon>Millerieae</taxon>
        <taxon>Smallanthus</taxon>
    </lineage>
</organism>
<dbReference type="Proteomes" id="UP001056120">
    <property type="component" value="Linkage Group LG18"/>
</dbReference>
<keyword evidence="2" id="KW-1185">Reference proteome</keyword>
<protein>
    <submittedName>
        <fullName evidence="1">Uncharacterized protein</fullName>
    </submittedName>
</protein>
<name>A0ACB9EDE6_9ASTR</name>
<evidence type="ECO:0000313" key="2">
    <source>
        <dbReference type="Proteomes" id="UP001056120"/>
    </source>
</evidence>
<reference evidence="1 2" key="2">
    <citation type="journal article" date="2022" name="Mol. Ecol. Resour.">
        <title>The genomes of chicory, endive, great burdock and yacon provide insights into Asteraceae paleo-polyploidization history and plant inulin production.</title>
        <authorList>
            <person name="Fan W."/>
            <person name="Wang S."/>
            <person name="Wang H."/>
            <person name="Wang A."/>
            <person name="Jiang F."/>
            <person name="Liu H."/>
            <person name="Zhao H."/>
            <person name="Xu D."/>
            <person name="Zhang Y."/>
        </authorList>
    </citation>
    <scope>NUCLEOTIDE SEQUENCE [LARGE SCALE GENOMIC DNA]</scope>
    <source>
        <strain evidence="2">cv. Yunnan</strain>
        <tissue evidence="1">Leaves</tissue>
    </source>
</reference>
<dbReference type="EMBL" id="CM042035">
    <property type="protein sequence ID" value="KAI3756477.1"/>
    <property type="molecule type" value="Genomic_DNA"/>
</dbReference>
<proteinExistence type="predicted"/>
<accession>A0ACB9EDE6</accession>
<evidence type="ECO:0000313" key="1">
    <source>
        <dbReference type="EMBL" id="KAI3756477.1"/>
    </source>
</evidence>
<sequence>MTTAYQVSLNGKPIEDERELRADVFAIGSGHVNPSKANDPGLVFDIEPDDYIPYLCGLGYTSQQVGIVVTRKVSCTKTIPEGQLNYPSFAMTLARGENKTYSRAVTNVSEANSMYTFSELDIVVPNGIVLVIHNSTFEFTKVNQKLTYELTFRRDSNVEVNVSYGEGAMAWISGKYLVRTPFVIKFV</sequence>
<reference evidence="2" key="1">
    <citation type="journal article" date="2022" name="Mol. Ecol. Resour.">
        <title>The genomes of chicory, endive, great burdock and yacon provide insights into Asteraceae palaeo-polyploidization history and plant inulin production.</title>
        <authorList>
            <person name="Fan W."/>
            <person name="Wang S."/>
            <person name="Wang H."/>
            <person name="Wang A."/>
            <person name="Jiang F."/>
            <person name="Liu H."/>
            <person name="Zhao H."/>
            <person name="Xu D."/>
            <person name="Zhang Y."/>
        </authorList>
    </citation>
    <scope>NUCLEOTIDE SEQUENCE [LARGE SCALE GENOMIC DNA]</scope>
    <source>
        <strain evidence="2">cv. Yunnan</strain>
    </source>
</reference>
<comment type="caution">
    <text evidence="1">The sequence shown here is derived from an EMBL/GenBank/DDBJ whole genome shotgun (WGS) entry which is preliminary data.</text>
</comment>